<evidence type="ECO:0000256" key="3">
    <source>
        <dbReference type="ARBA" id="ARBA00023180"/>
    </source>
</evidence>
<dbReference type="InterPro" id="IPR032675">
    <property type="entry name" value="LRR_dom_sf"/>
</dbReference>
<gene>
    <name evidence="4" type="ORF">HYC85_011364</name>
</gene>
<keyword evidence="1" id="KW-0433">Leucine-rich repeat</keyword>
<sequence>MKYILPTWVNAWEGETTADCCKWERVKCNTTTGRVIQLSLNSVENHWKLRDWYLNASMFLPFEELESLDLSYNGFAGWLENGGYEKLGELTSLKSLNLSTNSLKGTIHINGKTDLKGMNNLEQLDISQNSFDGFVTHSGFDRLSVLGKLKLLDLSVNSFNNDIVPSLGFLSSLITLSLRMNNLNGLVDIGDYNTKRVKFPKVEMSQQQSKLKPGSIAGIAVRDLAGIEILPMIFLYVYQLKKKKKQFDKSEPNNNNREKKETHRNLVVRELSKFRRGDNWWWWWCCGGGGGERKGIDDDGGREGIGIGDIVESFGVCVGFEWVEYSVQGGGKMGIRWVEHSERDERDLG</sequence>
<keyword evidence="3" id="KW-0325">Glycoprotein</keyword>
<evidence type="ECO:0000256" key="2">
    <source>
        <dbReference type="ARBA" id="ARBA00022737"/>
    </source>
</evidence>
<keyword evidence="5" id="KW-1185">Reference proteome</keyword>
<evidence type="ECO:0008006" key="6">
    <source>
        <dbReference type="Google" id="ProtNLM"/>
    </source>
</evidence>
<dbReference type="GO" id="GO:0033612">
    <property type="term" value="F:receptor serine/threonine kinase binding"/>
    <property type="evidence" value="ECO:0007669"/>
    <property type="project" value="TreeGrafter"/>
</dbReference>
<dbReference type="AlphaFoldDB" id="A0A7J7HAU1"/>
<reference evidence="4 5" key="2">
    <citation type="submission" date="2020-07" db="EMBL/GenBank/DDBJ databases">
        <title>Genome assembly of wild tea tree DASZ reveals pedigree and selection history of tea varieties.</title>
        <authorList>
            <person name="Zhang W."/>
        </authorList>
    </citation>
    <scope>NUCLEOTIDE SEQUENCE [LARGE SCALE GENOMIC DNA]</scope>
    <source>
        <strain evidence="5">cv. G240</strain>
        <tissue evidence="4">Leaf</tissue>
    </source>
</reference>
<evidence type="ECO:0000313" key="4">
    <source>
        <dbReference type="EMBL" id="KAF5949371.1"/>
    </source>
</evidence>
<keyword evidence="2" id="KW-0677">Repeat</keyword>
<reference evidence="5" key="1">
    <citation type="journal article" date="2020" name="Nat. Commun.">
        <title>Genome assembly of wild tea tree DASZ reveals pedigree and selection history of tea varieties.</title>
        <authorList>
            <person name="Zhang W."/>
            <person name="Zhang Y."/>
            <person name="Qiu H."/>
            <person name="Guo Y."/>
            <person name="Wan H."/>
            <person name="Zhang X."/>
            <person name="Scossa F."/>
            <person name="Alseekh S."/>
            <person name="Zhang Q."/>
            <person name="Wang P."/>
            <person name="Xu L."/>
            <person name="Schmidt M.H."/>
            <person name="Jia X."/>
            <person name="Li D."/>
            <person name="Zhu A."/>
            <person name="Guo F."/>
            <person name="Chen W."/>
            <person name="Ni D."/>
            <person name="Usadel B."/>
            <person name="Fernie A.R."/>
            <person name="Wen W."/>
        </authorList>
    </citation>
    <scope>NUCLEOTIDE SEQUENCE [LARGE SCALE GENOMIC DNA]</scope>
    <source>
        <strain evidence="5">cv. G240</strain>
    </source>
</reference>
<dbReference type="PANTHER" id="PTHR48056:SF89">
    <property type="entry name" value="OS06G0585982 PROTEIN"/>
    <property type="match status" value="1"/>
</dbReference>
<dbReference type="EMBL" id="JACBKZ010000005">
    <property type="protein sequence ID" value="KAF5949371.1"/>
    <property type="molecule type" value="Genomic_DNA"/>
</dbReference>
<dbReference type="PANTHER" id="PTHR48056">
    <property type="entry name" value="LRR RECEPTOR-LIKE SERINE/THREONINE-PROTEIN KINASE-RELATED"/>
    <property type="match status" value="1"/>
</dbReference>
<dbReference type="Proteomes" id="UP000593564">
    <property type="component" value="Unassembled WGS sequence"/>
</dbReference>
<proteinExistence type="predicted"/>
<evidence type="ECO:0000256" key="1">
    <source>
        <dbReference type="ARBA" id="ARBA00022614"/>
    </source>
</evidence>
<dbReference type="Gene3D" id="3.80.10.10">
    <property type="entry name" value="Ribonuclease Inhibitor"/>
    <property type="match status" value="2"/>
</dbReference>
<accession>A0A7J7HAU1</accession>
<evidence type="ECO:0000313" key="5">
    <source>
        <dbReference type="Proteomes" id="UP000593564"/>
    </source>
</evidence>
<comment type="caution">
    <text evidence="4">The sequence shown here is derived from an EMBL/GenBank/DDBJ whole genome shotgun (WGS) entry which is preliminary data.</text>
</comment>
<dbReference type="InterPro" id="IPR050647">
    <property type="entry name" value="Plant_LRR-RLKs"/>
</dbReference>
<protein>
    <recommendedName>
        <fullName evidence="6">Leucine-rich repeat-containing N-terminal plant-type domain-containing protein</fullName>
    </recommendedName>
</protein>
<name>A0A7J7HAU1_CAMSI</name>
<dbReference type="SUPFAM" id="SSF52058">
    <property type="entry name" value="L domain-like"/>
    <property type="match status" value="1"/>
</dbReference>
<organism evidence="4 5">
    <name type="scientific">Camellia sinensis</name>
    <name type="common">Tea plant</name>
    <name type="synonym">Thea sinensis</name>
    <dbReference type="NCBI Taxonomy" id="4442"/>
    <lineage>
        <taxon>Eukaryota</taxon>
        <taxon>Viridiplantae</taxon>
        <taxon>Streptophyta</taxon>
        <taxon>Embryophyta</taxon>
        <taxon>Tracheophyta</taxon>
        <taxon>Spermatophyta</taxon>
        <taxon>Magnoliopsida</taxon>
        <taxon>eudicotyledons</taxon>
        <taxon>Gunneridae</taxon>
        <taxon>Pentapetalae</taxon>
        <taxon>asterids</taxon>
        <taxon>Ericales</taxon>
        <taxon>Theaceae</taxon>
        <taxon>Camellia</taxon>
    </lineage>
</organism>